<dbReference type="Proteomes" id="UP001057375">
    <property type="component" value="Unassembled WGS sequence"/>
</dbReference>
<accession>A0ABQ5K1Z2</accession>
<proteinExistence type="predicted"/>
<name>A0ABQ5K1Z2_9EUKA</name>
<keyword evidence="2" id="KW-1185">Reference proteome</keyword>
<gene>
    <name evidence="1" type="ORF">ADUPG1_012564</name>
</gene>
<reference evidence="1" key="1">
    <citation type="submission" date="2022-03" db="EMBL/GenBank/DDBJ databases">
        <title>Draft genome sequence of Aduncisulcus paluster, a free-living microaerophilic Fornicata.</title>
        <authorList>
            <person name="Yuyama I."/>
            <person name="Kume K."/>
            <person name="Tamura T."/>
            <person name="Inagaki Y."/>
            <person name="Hashimoto T."/>
        </authorList>
    </citation>
    <scope>NUCLEOTIDE SEQUENCE</scope>
    <source>
        <strain evidence="1">NY0171</strain>
    </source>
</reference>
<sequence>MKDIFLFIDGYQLGEKKIEKESKAPGLIDSEIERIFKMLPPIIDESELKRRWEDRYMKSSPKYQELVKLLPLLSAAEETAHTAKAEISGCEYAANKLTSDCDEHTKQIPVKHDL</sequence>
<dbReference type="EMBL" id="BQXS01012490">
    <property type="protein sequence ID" value="GKT23876.1"/>
    <property type="molecule type" value="Genomic_DNA"/>
</dbReference>
<evidence type="ECO:0000313" key="2">
    <source>
        <dbReference type="Proteomes" id="UP001057375"/>
    </source>
</evidence>
<comment type="caution">
    <text evidence="1">The sequence shown here is derived from an EMBL/GenBank/DDBJ whole genome shotgun (WGS) entry which is preliminary data.</text>
</comment>
<protein>
    <submittedName>
        <fullName evidence="1">Uncharacterized protein</fullName>
    </submittedName>
</protein>
<organism evidence="1 2">
    <name type="scientific">Aduncisulcus paluster</name>
    <dbReference type="NCBI Taxonomy" id="2918883"/>
    <lineage>
        <taxon>Eukaryota</taxon>
        <taxon>Metamonada</taxon>
        <taxon>Carpediemonas-like organisms</taxon>
        <taxon>Aduncisulcus</taxon>
    </lineage>
</organism>
<evidence type="ECO:0000313" key="1">
    <source>
        <dbReference type="EMBL" id="GKT23876.1"/>
    </source>
</evidence>